<dbReference type="KEGG" id="niy:FQ775_01095"/>
<dbReference type="InterPro" id="IPR000962">
    <property type="entry name" value="Znf_DskA_TraR"/>
</dbReference>
<accession>A0A5B8KU22</accession>
<dbReference type="GO" id="GO:0008270">
    <property type="term" value="F:zinc ion binding"/>
    <property type="evidence" value="ECO:0007669"/>
    <property type="project" value="UniProtKB-KW"/>
</dbReference>
<protein>
    <submittedName>
        <fullName evidence="6">TraR/DksA family transcriptional regulator</fullName>
    </submittedName>
</protein>
<dbReference type="Gene3D" id="1.20.120.910">
    <property type="entry name" value="DksA, coiled-coil domain"/>
    <property type="match status" value="1"/>
</dbReference>
<keyword evidence="2" id="KW-0863">Zinc-finger</keyword>
<dbReference type="Pfam" id="PF01258">
    <property type="entry name" value="zf-dskA_traR"/>
    <property type="match status" value="1"/>
</dbReference>
<sequence length="73" mass="8089">MKTGNAAYELADRLAERERAAGIARVQSQLSGSSGRLVCDCGETISEARRRAVPNTTKCIDCAMFEERQRRRA</sequence>
<keyword evidence="1" id="KW-0479">Metal-binding</keyword>
<evidence type="ECO:0000313" key="7">
    <source>
        <dbReference type="Proteomes" id="UP000321389"/>
    </source>
</evidence>
<organism evidence="6 7">
    <name type="scientific">Nitratireductor mangrovi</name>
    <dbReference type="NCBI Taxonomy" id="2599600"/>
    <lineage>
        <taxon>Bacteria</taxon>
        <taxon>Pseudomonadati</taxon>
        <taxon>Pseudomonadota</taxon>
        <taxon>Alphaproteobacteria</taxon>
        <taxon>Hyphomicrobiales</taxon>
        <taxon>Phyllobacteriaceae</taxon>
        <taxon>Nitratireductor</taxon>
    </lineage>
</organism>
<dbReference type="EMBL" id="CP042301">
    <property type="protein sequence ID" value="QDY99078.1"/>
    <property type="molecule type" value="Genomic_DNA"/>
</dbReference>
<reference evidence="6" key="1">
    <citation type="submission" date="2020-04" db="EMBL/GenBank/DDBJ databases">
        <title>Nitratireductor sp. nov. isolated from mangrove soil.</title>
        <authorList>
            <person name="Ye Y."/>
        </authorList>
    </citation>
    <scope>NUCLEOTIDE SEQUENCE</scope>
    <source>
        <strain evidence="6">SY7</strain>
    </source>
</reference>
<name>A0A5B8KU22_9HYPH</name>
<dbReference type="AlphaFoldDB" id="A0A5B8KU22"/>
<keyword evidence="7" id="KW-1185">Reference proteome</keyword>
<evidence type="ECO:0000256" key="3">
    <source>
        <dbReference type="ARBA" id="ARBA00022833"/>
    </source>
</evidence>
<dbReference type="PROSITE" id="PS51128">
    <property type="entry name" value="ZF_DKSA_2"/>
    <property type="match status" value="1"/>
</dbReference>
<proteinExistence type="predicted"/>
<evidence type="ECO:0000256" key="1">
    <source>
        <dbReference type="ARBA" id="ARBA00022723"/>
    </source>
</evidence>
<dbReference type="Proteomes" id="UP000321389">
    <property type="component" value="Chromosome"/>
</dbReference>
<evidence type="ECO:0000256" key="2">
    <source>
        <dbReference type="ARBA" id="ARBA00022771"/>
    </source>
</evidence>
<feature type="zinc finger region" description="dksA C4-type" evidence="4">
    <location>
        <begin position="38"/>
        <end position="62"/>
    </location>
</feature>
<evidence type="ECO:0000313" key="6">
    <source>
        <dbReference type="EMBL" id="QDY99078.1"/>
    </source>
</evidence>
<feature type="domain" description="Zinc finger DksA/TraR C4-type" evidence="5">
    <location>
        <begin position="40"/>
        <end position="68"/>
    </location>
</feature>
<evidence type="ECO:0000256" key="4">
    <source>
        <dbReference type="PROSITE-ProRule" id="PRU00510"/>
    </source>
</evidence>
<evidence type="ECO:0000259" key="5">
    <source>
        <dbReference type="Pfam" id="PF01258"/>
    </source>
</evidence>
<gene>
    <name evidence="6" type="ORF">FQ775_01095</name>
</gene>
<keyword evidence="3" id="KW-0862">Zinc</keyword>
<dbReference type="OrthoDB" id="962301at2"/>
<dbReference type="RefSeq" id="WP_146297728.1">
    <property type="nucleotide sequence ID" value="NZ_CP042301.2"/>
</dbReference>